<protein>
    <recommendedName>
        <fullName evidence="5 12">1-(5-phosphoribosyl)-5-[(5-phosphoribosylamino)methylideneamino] imidazole-4-carboxamide isomerase</fullName>
        <ecNumber evidence="4 12">5.3.1.16</ecNumber>
    </recommendedName>
    <alternativeName>
        <fullName evidence="10 12">5-proFAR isomerase</fullName>
    </alternativeName>
    <alternativeName>
        <fullName evidence="9 12">Phosphoribosylformimino-5-aminoimidazole carboxamide ribotide isomerase</fullName>
    </alternativeName>
</protein>
<evidence type="ECO:0000256" key="5">
    <source>
        <dbReference type="ARBA" id="ARBA00018464"/>
    </source>
</evidence>
<evidence type="ECO:0000313" key="13">
    <source>
        <dbReference type="EMBL" id="KAH3664537.1"/>
    </source>
</evidence>
<dbReference type="GO" id="GO:0000162">
    <property type="term" value="P:L-tryptophan biosynthetic process"/>
    <property type="evidence" value="ECO:0007669"/>
    <property type="project" value="TreeGrafter"/>
</dbReference>
<dbReference type="GO" id="GO:0005737">
    <property type="term" value="C:cytoplasm"/>
    <property type="evidence" value="ECO:0007669"/>
    <property type="project" value="UniProtKB-SubCell"/>
</dbReference>
<dbReference type="InterPro" id="IPR044524">
    <property type="entry name" value="Isoase_HisA-like"/>
</dbReference>
<dbReference type="InterPro" id="IPR011060">
    <property type="entry name" value="RibuloseP-bd_barrel"/>
</dbReference>
<evidence type="ECO:0000256" key="4">
    <source>
        <dbReference type="ARBA" id="ARBA00012550"/>
    </source>
</evidence>
<dbReference type="SUPFAM" id="SSF51366">
    <property type="entry name" value="Ribulose-phoshate binding barrel"/>
    <property type="match status" value="1"/>
</dbReference>
<evidence type="ECO:0000313" key="14">
    <source>
        <dbReference type="Proteomes" id="UP000788993"/>
    </source>
</evidence>
<dbReference type="InterPro" id="IPR013785">
    <property type="entry name" value="Aldolase_TIM"/>
</dbReference>
<evidence type="ECO:0000256" key="6">
    <source>
        <dbReference type="ARBA" id="ARBA00022605"/>
    </source>
</evidence>
<comment type="catalytic activity">
    <reaction evidence="1 12">
        <text>1-(5-phospho-beta-D-ribosyl)-5-[(5-phospho-beta-D-ribosylamino)methylideneamino]imidazole-4-carboxamide = 5-[(5-phospho-1-deoxy-D-ribulos-1-ylimino)methylamino]-1-(5-phospho-beta-D-ribosyl)imidazole-4-carboxamide</text>
        <dbReference type="Rhea" id="RHEA:15469"/>
        <dbReference type="ChEBI" id="CHEBI:58435"/>
        <dbReference type="ChEBI" id="CHEBI:58525"/>
        <dbReference type="EC" id="5.3.1.16"/>
    </reaction>
</comment>
<evidence type="ECO:0000256" key="11">
    <source>
        <dbReference type="RuleBase" id="RU003657"/>
    </source>
</evidence>
<proteinExistence type="inferred from homology"/>
<dbReference type="NCBIfam" id="TIGR02129">
    <property type="entry name" value="hisA_euk"/>
    <property type="match status" value="1"/>
</dbReference>
<keyword evidence="7 11" id="KW-0368">Histidine biosynthesis</keyword>
<evidence type="ECO:0000256" key="2">
    <source>
        <dbReference type="ARBA" id="ARBA00005133"/>
    </source>
</evidence>
<reference evidence="13" key="1">
    <citation type="journal article" date="2021" name="Open Biol.">
        <title>Shared evolutionary footprints suggest mitochondrial oxidative damage underlies multiple complex I losses in fungi.</title>
        <authorList>
            <person name="Schikora-Tamarit M.A."/>
            <person name="Marcet-Houben M."/>
            <person name="Nosek J."/>
            <person name="Gabaldon T."/>
        </authorList>
    </citation>
    <scope>NUCLEOTIDE SEQUENCE</scope>
    <source>
        <strain evidence="13">NCAIM Y.01608</strain>
    </source>
</reference>
<evidence type="ECO:0000256" key="10">
    <source>
        <dbReference type="ARBA" id="ARBA00031376"/>
    </source>
</evidence>
<evidence type="ECO:0000256" key="8">
    <source>
        <dbReference type="ARBA" id="ARBA00023235"/>
    </source>
</evidence>
<dbReference type="OrthoDB" id="446074at2759"/>
<name>A0A1B7SDY3_9ASCO</name>
<evidence type="ECO:0000256" key="9">
    <source>
        <dbReference type="ARBA" id="ARBA00030547"/>
    </source>
</evidence>
<evidence type="ECO:0000256" key="7">
    <source>
        <dbReference type="ARBA" id="ARBA00023102"/>
    </source>
</evidence>
<evidence type="ECO:0000256" key="3">
    <source>
        <dbReference type="ARBA" id="ARBA00009667"/>
    </source>
</evidence>
<gene>
    <name evidence="13" type="ORF">OGATHE_003352</name>
</gene>
<dbReference type="EMBL" id="JAEUBD010001178">
    <property type="protein sequence ID" value="KAH3664537.1"/>
    <property type="molecule type" value="Genomic_DNA"/>
</dbReference>
<reference evidence="13" key="2">
    <citation type="submission" date="2021-01" db="EMBL/GenBank/DDBJ databases">
        <authorList>
            <person name="Schikora-Tamarit M.A."/>
        </authorList>
    </citation>
    <scope>NUCLEOTIDE SEQUENCE</scope>
    <source>
        <strain evidence="13">NCAIM Y.01608</strain>
    </source>
</reference>
<dbReference type="Pfam" id="PF00977">
    <property type="entry name" value="His_biosynth"/>
    <property type="match status" value="1"/>
</dbReference>
<keyword evidence="6 11" id="KW-0028">Amino-acid biosynthesis</keyword>
<dbReference type="RefSeq" id="XP_018209651.1">
    <property type="nucleotide sequence ID" value="XM_018356257.1"/>
</dbReference>
<sequence length="266" mass="29548">MTRYVGCIDIHAGKVKQIVGGTLEKDDKENEDLVSTNFVSTHSSSYYAQIYKKHNVVRTHVIKLGSLESNDRAALEALQAWPNALQIGGGINISNAKYWIDSGAAKVIVTSWLFPEQELDWNRLKRLSALIGPERLVIDLSCRKVEHQGETSWVVAMNKWQTLTKTVLSKRLFEDLSQYCSEFLVHAADVEGLCNGIDQQLVQNLGEWSPVPVVYAGGARSITDLALVDRLSGGKVDLTYGSSLDLFGGNLVKFEECCAWNEKLDN</sequence>
<dbReference type="AlphaFoldDB" id="A0A1B7SDY3"/>
<comment type="similarity">
    <text evidence="3 11">Belongs to the HisA/HisF family.</text>
</comment>
<comment type="pathway">
    <text evidence="2 12">Amino-acid biosynthesis; L-histidine biosynthesis; L-histidine from 5-phospho-alpha-D-ribose 1-diphosphate: step 4/9.</text>
</comment>
<keyword evidence="14" id="KW-1185">Reference proteome</keyword>
<dbReference type="CDD" id="cd04723">
    <property type="entry name" value="HisA_HisF"/>
    <property type="match status" value="1"/>
</dbReference>
<dbReference type="GO" id="GO:0000105">
    <property type="term" value="P:L-histidine biosynthetic process"/>
    <property type="evidence" value="ECO:0007669"/>
    <property type="project" value="UniProtKB-KW"/>
</dbReference>
<comment type="caution">
    <text evidence="13">The sequence shown here is derived from an EMBL/GenBank/DDBJ whole genome shotgun (WGS) entry which is preliminary data.</text>
</comment>
<evidence type="ECO:0000256" key="12">
    <source>
        <dbReference type="RuleBase" id="RU364022"/>
    </source>
</evidence>
<dbReference type="GO" id="GO:0003949">
    <property type="term" value="F:1-(5-phosphoribosyl)-5-[(5-phosphoribosylamino)methylideneamino]imidazole-4-carboxamide isomerase activity"/>
    <property type="evidence" value="ECO:0007669"/>
    <property type="project" value="UniProtKB-EC"/>
</dbReference>
<dbReference type="InterPro" id="IPR011858">
    <property type="entry name" value="His6/HISN3"/>
</dbReference>
<dbReference type="EC" id="5.3.1.16" evidence="4 12"/>
<dbReference type="InterPro" id="IPR006062">
    <property type="entry name" value="His_biosynth"/>
</dbReference>
<dbReference type="PANTHER" id="PTHR43090">
    <property type="entry name" value="1-(5-PHOSPHORIBOSYL)-5-[(5-PHOSPHORIBOSYLAMINO)METHYLIDENEAMINO] IMIDAZOLE-4-CARBOXAMIDE ISOMERASE"/>
    <property type="match status" value="1"/>
</dbReference>
<evidence type="ECO:0000256" key="1">
    <source>
        <dbReference type="ARBA" id="ARBA00000901"/>
    </source>
</evidence>
<dbReference type="PANTHER" id="PTHR43090:SF2">
    <property type="entry name" value="1-(5-PHOSPHORIBOSYL)-5-[(5-PHOSPHORIBOSYLAMINO)METHYLIDENEAMINO] IMIDAZOLE-4-CARBOXAMIDE ISOMERASE"/>
    <property type="match status" value="1"/>
</dbReference>
<accession>A0A1B7SDY3</accession>
<keyword evidence="8 12" id="KW-0413">Isomerase</keyword>
<keyword evidence="12" id="KW-0963">Cytoplasm</keyword>
<dbReference type="Proteomes" id="UP000788993">
    <property type="component" value="Unassembled WGS sequence"/>
</dbReference>
<dbReference type="Gene3D" id="3.20.20.70">
    <property type="entry name" value="Aldolase class I"/>
    <property type="match status" value="1"/>
</dbReference>
<organism evidence="13 14">
    <name type="scientific">Ogataea polymorpha</name>
    <dbReference type="NCBI Taxonomy" id="460523"/>
    <lineage>
        <taxon>Eukaryota</taxon>
        <taxon>Fungi</taxon>
        <taxon>Dikarya</taxon>
        <taxon>Ascomycota</taxon>
        <taxon>Saccharomycotina</taxon>
        <taxon>Pichiomycetes</taxon>
        <taxon>Pichiales</taxon>
        <taxon>Pichiaceae</taxon>
        <taxon>Ogataea</taxon>
    </lineage>
</organism>
<dbReference type="FunFam" id="3.20.20.70:FF:000110">
    <property type="entry name" value="1-(5-phosphoribosyl)-5-[(5-phosphoribosylamino)methylideneamino] imidazole-4-carboxamide isomerase, chloroplastic"/>
    <property type="match status" value="1"/>
</dbReference>
<comment type="subcellular location">
    <subcellularLocation>
        <location evidence="12">Cytoplasm</location>
    </subcellularLocation>
</comment>